<dbReference type="PANTHER" id="PTHR12728">
    <property type="entry name" value="BRIX DOMAIN CONTAINING PROTEIN"/>
    <property type="match status" value="1"/>
</dbReference>
<keyword evidence="4" id="KW-1185">Reference proteome</keyword>
<proteinExistence type="predicted"/>
<name>A0AAD8SS19_LOLMU</name>
<dbReference type="GO" id="GO:0019843">
    <property type="term" value="F:rRNA binding"/>
    <property type="evidence" value="ECO:0007669"/>
    <property type="project" value="InterPro"/>
</dbReference>
<evidence type="ECO:0000256" key="2">
    <source>
        <dbReference type="ARBA" id="ARBA00023242"/>
    </source>
</evidence>
<organism evidence="3 4">
    <name type="scientific">Lolium multiflorum</name>
    <name type="common">Italian ryegrass</name>
    <name type="synonym">Lolium perenne subsp. multiflorum</name>
    <dbReference type="NCBI Taxonomy" id="4521"/>
    <lineage>
        <taxon>Eukaryota</taxon>
        <taxon>Viridiplantae</taxon>
        <taxon>Streptophyta</taxon>
        <taxon>Embryophyta</taxon>
        <taxon>Tracheophyta</taxon>
        <taxon>Spermatophyta</taxon>
        <taxon>Magnoliopsida</taxon>
        <taxon>Liliopsida</taxon>
        <taxon>Poales</taxon>
        <taxon>Poaceae</taxon>
        <taxon>BOP clade</taxon>
        <taxon>Pooideae</taxon>
        <taxon>Poodae</taxon>
        <taxon>Poeae</taxon>
        <taxon>Poeae Chloroplast Group 2 (Poeae type)</taxon>
        <taxon>Loliodinae</taxon>
        <taxon>Loliinae</taxon>
        <taxon>Lolium</taxon>
    </lineage>
</organism>
<accession>A0AAD8SS19</accession>
<dbReference type="GO" id="GO:0005730">
    <property type="term" value="C:nucleolus"/>
    <property type="evidence" value="ECO:0007669"/>
    <property type="project" value="UniProtKB-SubCell"/>
</dbReference>
<comment type="caution">
    <text evidence="3">The sequence shown here is derived from an EMBL/GenBank/DDBJ whole genome shotgun (WGS) entry which is preliminary data.</text>
</comment>
<comment type="subcellular location">
    <subcellularLocation>
        <location evidence="1">Nucleus</location>
        <location evidence="1">Nucleolus</location>
    </subcellularLocation>
</comment>
<dbReference type="Proteomes" id="UP001231189">
    <property type="component" value="Unassembled WGS sequence"/>
</dbReference>
<gene>
    <name evidence="3" type="ORF">QYE76_050799</name>
</gene>
<protein>
    <submittedName>
        <fullName evidence="3">Uncharacterized protein</fullName>
    </submittedName>
</protein>
<dbReference type="PANTHER" id="PTHR12728:SF0">
    <property type="entry name" value="RIBOSOME PRODUCTION FACTOR 2 HOMOLOG"/>
    <property type="match status" value="1"/>
</dbReference>
<reference evidence="3" key="1">
    <citation type="submission" date="2023-07" db="EMBL/GenBank/DDBJ databases">
        <title>A chromosome-level genome assembly of Lolium multiflorum.</title>
        <authorList>
            <person name="Chen Y."/>
            <person name="Copetti D."/>
            <person name="Kolliker R."/>
            <person name="Studer B."/>
        </authorList>
    </citation>
    <scope>NUCLEOTIDE SEQUENCE</scope>
    <source>
        <strain evidence="3">02402/16</strain>
        <tissue evidence="3">Leaf</tissue>
    </source>
</reference>
<evidence type="ECO:0000256" key="1">
    <source>
        <dbReference type="ARBA" id="ARBA00004604"/>
    </source>
</evidence>
<dbReference type="GO" id="GO:0000027">
    <property type="term" value="P:ribosomal large subunit assembly"/>
    <property type="evidence" value="ECO:0007669"/>
    <property type="project" value="InterPro"/>
</dbReference>
<dbReference type="InterPro" id="IPR039770">
    <property type="entry name" value="Rpf2"/>
</dbReference>
<dbReference type="EMBL" id="JAUUTY010000003">
    <property type="protein sequence ID" value="KAK1662640.1"/>
    <property type="molecule type" value="Genomic_DNA"/>
</dbReference>
<evidence type="ECO:0000313" key="3">
    <source>
        <dbReference type="EMBL" id="KAK1662640.1"/>
    </source>
</evidence>
<sequence>MLEQYGTPDGRTRRPSLSLRGLGSIFVGGRWYVVIRVPKSLRAKRELLKHAPKIVEKGKKMLILYGTKTSAVLNSVLADLFHPKRDHAVKYTKKKDSIMRFERGGETSPEFFSLESECSLLISEFISIHLRPI</sequence>
<keyword evidence="2" id="KW-0539">Nucleus</keyword>
<dbReference type="AlphaFoldDB" id="A0AAD8SS19"/>
<dbReference type="GO" id="GO:0000463">
    <property type="term" value="P:maturation of LSU-rRNA from tricistronic rRNA transcript (SSU-rRNA, 5.8S rRNA, LSU-rRNA)"/>
    <property type="evidence" value="ECO:0007669"/>
    <property type="project" value="TreeGrafter"/>
</dbReference>
<evidence type="ECO:0000313" key="4">
    <source>
        <dbReference type="Proteomes" id="UP001231189"/>
    </source>
</evidence>